<accession>A0A3B0RLC4</accession>
<name>A0A3B0RLC4_9ZZZZ</name>
<gene>
    <name evidence="2" type="ORF">MNBD_ALPHA06-1302</name>
</gene>
<evidence type="ECO:0000313" key="2">
    <source>
        <dbReference type="EMBL" id="VAV89546.1"/>
    </source>
</evidence>
<keyword evidence="1" id="KW-1133">Transmembrane helix</keyword>
<dbReference type="AlphaFoldDB" id="A0A3B0RLC4"/>
<keyword evidence="1" id="KW-0472">Membrane</keyword>
<keyword evidence="1" id="KW-0812">Transmembrane</keyword>
<feature type="transmembrane region" description="Helical" evidence="1">
    <location>
        <begin position="101"/>
        <end position="125"/>
    </location>
</feature>
<organism evidence="2">
    <name type="scientific">hydrothermal vent metagenome</name>
    <dbReference type="NCBI Taxonomy" id="652676"/>
    <lineage>
        <taxon>unclassified sequences</taxon>
        <taxon>metagenomes</taxon>
        <taxon>ecological metagenomes</taxon>
    </lineage>
</organism>
<protein>
    <submittedName>
        <fullName evidence="2">Uncharacterized protein</fullName>
    </submittedName>
</protein>
<evidence type="ECO:0000256" key="1">
    <source>
        <dbReference type="SAM" id="Phobius"/>
    </source>
</evidence>
<sequence length="151" mass="16535">MNKQISKAQFQHWLGIYGADFSKWPQHLMQAASKFAEQNPQEFAGEIGEELALDQLLSSITGPQISSGLRSNILNSFSQEQFSFMQLLTSIFGRNNTPPGLALASMLVLALCGGLVGFVGFELFMGPGVSAEMMFETVMEQSFGLDTEIET</sequence>
<proteinExistence type="predicted"/>
<reference evidence="2" key="1">
    <citation type="submission" date="2018-06" db="EMBL/GenBank/DDBJ databases">
        <authorList>
            <person name="Zhirakovskaya E."/>
        </authorList>
    </citation>
    <scope>NUCLEOTIDE SEQUENCE</scope>
</reference>
<dbReference type="EMBL" id="UOEE01000089">
    <property type="protein sequence ID" value="VAV89546.1"/>
    <property type="molecule type" value="Genomic_DNA"/>
</dbReference>